<evidence type="ECO:0000256" key="7">
    <source>
        <dbReference type="PIRSR" id="PIRSR603915-2"/>
    </source>
</evidence>
<dbReference type="AlphaFoldDB" id="A0A2B4R6T8"/>
<feature type="domain" description="Polycystin" evidence="11">
    <location>
        <begin position="178"/>
        <end position="381"/>
    </location>
</feature>
<feature type="compositionally biased region" description="Basic and acidic residues" evidence="8">
    <location>
        <begin position="593"/>
        <end position="606"/>
    </location>
</feature>
<dbReference type="GO" id="GO:0050982">
    <property type="term" value="P:detection of mechanical stimulus"/>
    <property type="evidence" value="ECO:0007669"/>
    <property type="project" value="TreeGrafter"/>
</dbReference>
<evidence type="ECO:0000313" key="12">
    <source>
        <dbReference type="EMBL" id="PFX12876.1"/>
    </source>
</evidence>
<keyword evidence="3 9" id="KW-0812">Transmembrane</keyword>
<evidence type="ECO:0000259" key="11">
    <source>
        <dbReference type="Pfam" id="PF20519"/>
    </source>
</evidence>
<comment type="similarity">
    <text evidence="2">Belongs to the polycystin family.</text>
</comment>
<feature type="compositionally biased region" description="Polar residues" evidence="8">
    <location>
        <begin position="636"/>
        <end position="651"/>
    </location>
</feature>
<feature type="transmembrane region" description="Helical" evidence="9">
    <location>
        <begin position="517"/>
        <end position="539"/>
    </location>
</feature>
<feature type="region of interest" description="Disordered" evidence="8">
    <location>
        <begin position="585"/>
        <end position="670"/>
    </location>
</feature>
<reference evidence="13" key="1">
    <citation type="journal article" date="2017" name="bioRxiv">
        <title>Comparative analysis of the genomes of Stylophora pistillata and Acropora digitifera provides evidence for extensive differences between species of corals.</title>
        <authorList>
            <person name="Voolstra C.R."/>
            <person name="Li Y."/>
            <person name="Liew Y.J."/>
            <person name="Baumgarten S."/>
            <person name="Zoccola D."/>
            <person name="Flot J.-F."/>
            <person name="Tambutte S."/>
            <person name="Allemand D."/>
            <person name="Aranda M."/>
        </authorList>
    </citation>
    <scope>NUCLEOTIDE SEQUENCE [LARGE SCALE GENOMIC DNA]</scope>
</reference>
<proteinExistence type="inferred from homology"/>
<dbReference type="GO" id="GO:0005262">
    <property type="term" value="F:calcium channel activity"/>
    <property type="evidence" value="ECO:0007669"/>
    <property type="project" value="TreeGrafter"/>
</dbReference>
<protein>
    <submittedName>
        <fullName evidence="12">Polycystic kidney disease 2-like 1 protein</fullName>
    </submittedName>
</protein>
<dbReference type="PANTHER" id="PTHR10877">
    <property type="entry name" value="POLYCYSTIN FAMILY MEMBER"/>
    <property type="match status" value="1"/>
</dbReference>
<feature type="compositionally biased region" description="Polar residues" evidence="8">
    <location>
        <begin position="607"/>
        <end position="622"/>
    </location>
</feature>
<feature type="transmembrane region" description="Helical" evidence="9">
    <location>
        <begin position="479"/>
        <end position="497"/>
    </location>
</feature>
<feature type="region of interest" description="Disordered" evidence="8">
    <location>
        <begin position="779"/>
        <end position="818"/>
    </location>
</feature>
<dbReference type="OrthoDB" id="444119at2759"/>
<gene>
    <name evidence="12" type="primary">Pkd2l1</name>
    <name evidence="12" type="ORF">AWC38_SpisGene23096</name>
</gene>
<evidence type="ECO:0000256" key="8">
    <source>
        <dbReference type="SAM" id="MobiDB-lite"/>
    </source>
</evidence>
<keyword evidence="5 9" id="KW-0472">Membrane</keyword>
<dbReference type="PANTHER" id="PTHR10877:SF150">
    <property type="entry name" value="REJ DOMAIN-CONTAINING PROTEIN"/>
    <property type="match status" value="1"/>
</dbReference>
<evidence type="ECO:0000256" key="3">
    <source>
        <dbReference type="ARBA" id="ARBA00022692"/>
    </source>
</evidence>
<accession>A0A2B4R6T8</accession>
<evidence type="ECO:0000256" key="5">
    <source>
        <dbReference type="ARBA" id="ARBA00023136"/>
    </source>
</evidence>
<dbReference type="SUPFAM" id="SSF81324">
    <property type="entry name" value="Voltage-gated potassium channels"/>
    <property type="match status" value="1"/>
</dbReference>
<comment type="caution">
    <text evidence="12">The sequence shown here is derived from an EMBL/GenBank/DDBJ whole genome shotgun (WGS) entry which is preliminary data.</text>
</comment>
<keyword evidence="13" id="KW-1185">Reference proteome</keyword>
<dbReference type="Pfam" id="PF20519">
    <property type="entry name" value="Polycystin_dom"/>
    <property type="match status" value="1"/>
</dbReference>
<keyword evidence="4 9" id="KW-1133">Transmembrane helix</keyword>
<dbReference type="InterPro" id="IPR051223">
    <property type="entry name" value="Polycystin"/>
</dbReference>
<feature type="compositionally biased region" description="Polar residues" evidence="8">
    <location>
        <begin position="779"/>
        <end position="803"/>
    </location>
</feature>
<dbReference type="InterPro" id="IPR046791">
    <property type="entry name" value="Polycystin_dom"/>
</dbReference>
<feature type="compositionally biased region" description="Basic and acidic residues" evidence="8">
    <location>
        <begin position="623"/>
        <end position="635"/>
    </location>
</feature>
<organism evidence="12 13">
    <name type="scientific">Stylophora pistillata</name>
    <name type="common">Smooth cauliflower coral</name>
    <dbReference type="NCBI Taxonomy" id="50429"/>
    <lineage>
        <taxon>Eukaryota</taxon>
        <taxon>Metazoa</taxon>
        <taxon>Cnidaria</taxon>
        <taxon>Anthozoa</taxon>
        <taxon>Hexacorallia</taxon>
        <taxon>Scleractinia</taxon>
        <taxon>Astrocoeniina</taxon>
        <taxon>Pocilloporidae</taxon>
        <taxon>Stylophora</taxon>
    </lineage>
</organism>
<dbReference type="Proteomes" id="UP000225706">
    <property type="component" value="Unassembled WGS sequence"/>
</dbReference>
<dbReference type="PRINTS" id="PR01433">
    <property type="entry name" value="POLYCYSTIN2"/>
</dbReference>
<evidence type="ECO:0000256" key="2">
    <source>
        <dbReference type="ARBA" id="ARBA00007200"/>
    </source>
</evidence>
<feature type="transmembrane region" description="Helical" evidence="9">
    <location>
        <begin position="428"/>
        <end position="446"/>
    </location>
</feature>
<feature type="domain" description="Polycystin cation channel PKD1/PKD2" evidence="10">
    <location>
        <begin position="387"/>
        <end position="544"/>
    </location>
</feature>
<keyword evidence="6" id="KW-0325">Glycoprotein</keyword>
<evidence type="ECO:0000256" key="6">
    <source>
        <dbReference type="ARBA" id="ARBA00023180"/>
    </source>
</evidence>
<dbReference type="EMBL" id="LSMT01001146">
    <property type="protein sequence ID" value="PFX12876.1"/>
    <property type="molecule type" value="Genomic_DNA"/>
</dbReference>
<name>A0A2B4R6T8_STYPI</name>
<dbReference type="InterPro" id="IPR003915">
    <property type="entry name" value="PKD_2"/>
</dbReference>
<dbReference type="GO" id="GO:0005509">
    <property type="term" value="F:calcium ion binding"/>
    <property type="evidence" value="ECO:0007669"/>
    <property type="project" value="InterPro"/>
</dbReference>
<feature type="disulfide bond" evidence="7">
    <location>
        <begin position="232"/>
        <end position="246"/>
    </location>
</feature>
<dbReference type="InterPro" id="IPR013122">
    <property type="entry name" value="PKD1_2_channel"/>
</dbReference>
<evidence type="ECO:0000256" key="4">
    <source>
        <dbReference type="ARBA" id="ARBA00022989"/>
    </source>
</evidence>
<dbReference type="Pfam" id="PF08016">
    <property type="entry name" value="PKD_channel"/>
    <property type="match status" value="1"/>
</dbReference>
<dbReference type="GO" id="GO:0016020">
    <property type="term" value="C:membrane"/>
    <property type="evidence" value="ECO:0007669"/>
    <property type="project" value="UniProtKB-SubCell"/>
</dbReference>
<feature type="transmembrane region" description="Helical" evidence="9">
    <location>
        <begin position="389"/>
        <end position="408"/>
    </location>
</feature>
<sequence>MDSGSMFREFRPRKRSLPVVDLKIKPTTDNAIFKVFVRHGQRPTVTEHDVSKQIPHPSCLMASQDSYSHCRNEAYDILLLPDELNKPGQYYIGIQYEKGEGELQSRRKKRSCSGRGRQKRSCVEVKEPLRPENITVKPVYDPKTDVNYSMNLLEESCLFWDGIEERWLSRGCKAEDPRYFWKWLDVEFVEGVYVSDWYNNDKIKQQEYIGNKMSVLLGMPRLRQLRIQKDSCIVPRIVQGIIHRGCYDHYSFNEEDKNPVNLPGWRPFSGSVEWANFSDLCPAPWQYAPSKKLHDSPSWGYFDVYDGGGYVADLGYNRSTAQAAISNLIEYGWIDQQTRAVLLEFTIYSPYTGYLIISAYHYEILPTGYGYPFPKIDTLQLTSTETGFYEFYLICQFLFIMMAFVFLLKEIYKLYRTKWTYFRDVWNWVEILQIISSVLVVVFYILKSNLIFKLAAMVKKNPFAFVSFGEAVSWSHTETTVLAIAVFLTTLKLLHIIRFNPHVFIMMSSFRVSKSLLLSYSMIFVIIVVSYAQMGMLVFGDHIQAILNDSFEDVKSNTDKQFKEFEMADFILERVSELLGINKRGQDSCQNDSLREDDTASAKSQDHSNLPLQRQNAGQNYSMREDDTASTKSQDHSNLPLQQRQNAGQNDTMREDETASTNAQDRYNLPLQKTLEGIDSKFDETLSTKGKRKLIPKSLSEHLAAKLELEKSSGPKSSKRTLETIKKDSSSEFDLDSSLEHLFDRIGVLTNNLATEDQRQDVKLLYVISQLSLKKNHETSCQGTLSTPHQMEEPSSATITSQDNIEKNRNRGSKNSSEDEIMRFIRRRSTRDLPIHLKIGSFYQQLQNDKTGDIAIFNNYSPKWRWLVVDIYQAAKRRGKYPPLTTDTEEYETVSSKKRESSLLAKSARDVFHPHGNRLEKRAVLSSEVTALADAVTRTPNEIDSA</sequence>
<evidence type="ECO:0000256" key="1">
    <source>
        <dbReference type="ARBA" id="ARBA00004141"/>
    </source>
</evidence>
<evidence type="ECO:0000256" key="9">
    <source>
        <dbReference type="SAM" id="Phobius"/>
    </source>
</evidence>
<evidence type="ECO:0000313" key="13">
    <source>
        <dbReference type="Proteomes" id="UP000225706"/>
    </source>
</evidence>
<evidence type="ECO:0000259" key="10">
    <source>
        <dbReference type="Pfam" id="PF08016"/>
    </source>
</evidence>
<comment type="subcellular location">
    <subcellularLocation>
        <location evidence="1">Membrane</location>
        <topology evidence="1">Multi-pass membrane protein</topology>
    </subcellularLocation>
</comment>